<evidence type="ECO:0000259" key="7">
    <source>
        <dbReference type="Pfam" id="PF01095"/>
    </source>
</evidence>
<evidence type="ECO:0000256" key="4">
    <source>
        <dbReference type="PROSITE-ProRule" id="PRU10040"/>
    </source>
</evidence>
<dbReference type="STRING" id="4533.J3L4T2"/>
<dbReference type="FunFam" id="2.160.20.10:FF:000001">
    <property type="entry name" value="Pectinesterase"/>
    <property type="match status" value="1"/>
</dbReference>
<dbReference type="InterPro" id="IPR012334">
    <property type="entry name" value="Pectin_lyas_fold"/>
</dbReference>
<evidence type="ECO:0000256" key="2">
    <source>
        <dbReference type="ARBA" id="ARBA00022801"/>
    </source>
</evidence>
<dbReference type="PANTHER" id="PTHR31707">
    <property type="entry name" value="PECTINESTERASE"/>
    <property type="match status" value="1"/>
</dbReference>
<dbReference type="GO" id="GO:0042545">
    <property type="term" value="P:cell wall modification"/>
    <property type="evidence" value="ECO:0007669"/>
    <property type="project" value="UniProtKB-UniRule"/>
</dbReference>
<name>J3L4T2_ORYBR</name>
<comment type="function">
    <text evidence="5">Acts in the modification of cell walls via demethylesterification of cell wall pectin.</text>
</comment>
<dbReference type="OMA" id="HANAQIW"/>
<keyword evidence="9" id="KW-1185">Reference proteome</keyword>
<dbReference type="Pfam" id="PF01095">
    <property type="entry name" value="Pectinesterase"/>
    <property type="match status" value="1"/>
</dbReference>
<comment type="pathway">
    <text evidence="1 5">Glycan metabolism; pectin degradation; 2-dehydro-3-deoxy-D-gluconate from pectin: step 1/5.</text>
</comment>
<dbReference type="Proteomes" id="UP000006038">
    <property type="component" value="Chromosome 1"/>
</dbReference>
<dbReference type="PROSITE" id="PS00800">
    <property type="entry name" value="PECTINESTERASE_1"/>
    <property type="match status" value="1"/>
</dbReference>
<proteinExistence type="predicted"/>
<dbReference type="EnsemblPlants" id="OB01G42380.1">
    <property type="protein sequence ID" value="OB01G42380.1"/>
    <property type="gene ID" value="OB01G42380"/>
</dbReference>
<dbReference type="HOGENOM" id="CLU_012243_9_2_1"/>
<dbReference type="InterPro" id="IPR018040">
    <property type="entry name" value="Pectinesterase_Tyr_AS"/>
</dbReference>
<dbReference type="EC" id="3.1.1.11" evidence="5"/>
<feature type="domain" description="Pectinesterase catalytic" evidence="7">
    <location>
        <begin position="167"/>
        <end position="450"/>
    </location>
</feature>
<comment type="subcellular location">
    <subcellularLocation>
        <location evidence="5">Secreted</location>
        <location evidence="5">Cell wall</location>
    </subcellularLocation>
</comment>
<dbReference type="InterPro" id="IPR000070">
    <property type="entry name" value="Pectinesterase_cat"/>
</dbReference>
<evidence type="ECO:0000313" key="9">
    <source>
        <dbReference type="Proteomes" id="UP000006038"/>
    </source>
</evidence>
<keyword evidence="5" id="KW-0134">Cell wall</keyword>
<dbReference type="GO" id="GO:0030599">
    <property type="term" value="F:pectinesterase activity"/>
    <property type="evidence" value="ECO:0007669"/>
    <property type="project" value="UniProtKB-UniRule"/>
</dbReference>
<reference evidence="8" key="2">
    <citation type="submission" date="2013-04" db="UniProtKB">
        <authorList>
            <consortium name="EnsemblPlants"/>
        </authorList>
    </citation>
    <scope>IDENTIFICATION</scope>
</reference>
<reference evidence="8" key="1">
    <citation type="journal article" date="2013" name="Nat. Commun.">
        <title>Whole-genome sequencing of Oryza brachyantha reveals mechanisms underlying Oryza genome evolution.</title>
        <authorList>
            <person name="Chen J."/>
            <person name="Huang Q."/>
            <person name="Gao D."/>
            <person name="Wang J."/>
            <person name="Lang Y."/>
            <person name="Liu T."/>
            <person name="Li B."/>
            <person name="Bai Z."/>
            <person name="Luis Goicoechea J."/>
            <person name="Liang C."/>
            <person name="Chen C."/>
            <person name="Zhang W."/>
            <person name="Sun S."/>
            <person name="Liao Y."/>
            <person name="Zhang X."/>
            <person name="Yang L."/>
            <person name="Song C."/>
            <person name="Wang M."/>
            <person name="Shi J."/>
            <person name="Liu G."/>
            <person name="Liu J."/>
            <person name="Zhou H."/>
            <person name="Zhou W."/>
            <person name="Yu Q."/>
            <person name="An N."/>
            <person name="Chen Y."/>
            <person name="Cai Q."/>
            <person name="Wang B."/>
            <person name="Liu B."/>
            <person name="Min J."/>
            <person name="Huang Y."/>
            <person name="Wu H."/>
            <person name="Li Z."/>
            <person name="Zhang Y."/>
            <person name="Yin Y."/>
            <person name="Song W."/>
            <person name="Jiang J."/>
            <person name="Jackson S.A."/>
            <person name="Wing R.A."/>
            <person name="Wang J."/>
            <person name="Chen M."/>
        </authorList>
    </citation>
    <scope>NUCLEOTIDE SEQUENCE [LARGE SCALE GENOMIC DNA]</scope>
    <source>
        <strain evidence="8">cv. IRGC 101232</strain>
    </source>
</reference>
<evidence type="ECO:0000256" key="3">
    <source>
        <dbReference type="ARBA" id="ARBA00023085"/>
    </source>
</evidence>
<comment type="catalytic activity">
    <reaction evidence="5">
        <text>[(1-&gt;4)-alpha-D-galacturonosyl methyl ester](n) + n H2O = [(1-&gt;4)-alpha-D-galacturonosyl](n) + n methanol + n H(+)</text>
        <dbReference type="Rhea" id="RHEA:22380"/>
        <dbReference type="Rhea" id="RHEA-COMP:14570"/>
        <dbReference type="Rhea" id="RHEA-COMP:14573"/>
        <dbReference type="ChEBI" id="CHEBI:15377"/>
        <dbReference type="ChEBI" id="CHEBI:15378"/>
        <dbReference type="ChEBI" id="CHEBI:17790"/>
        <dbReference type="ChEBI" id="CHEBI:140522"/>
        <dbReference type="ChEBI" id="CHEBI:140523"/>
        <dbReference type="EC" id="3.1.1.11"/>
    </reaction>
</comment>
<dbReference type="AlphaFoldDB" id="J3L4T2"/>
<evidence type="ECO:0000313" key="8">
    <source>
        <dbReference type="EnsemblPlants" id="OB01G42380.1"/>
    </source>
</evidence>
<keyword evidence="5" id="KW-0964">Secreted</keyword>
<protein>
    <recommendedName>
        <fullName evidence="5">Pectinesterase</fullName>
        <ecNumber evidence="5">3.1.1.11</ecNumber>
    </recommendedName>
</protein>
<evidence type="ECO:0000256" key="1">
    <source>
        <dbReference type="ARBA" id="ARBA00005184"/>
    </source>
</evidence>
<evidence type="ECO:0000256" key="6">
    <source>
        <dbReference type="SAM" id="MobiDB-lite"/>
    </source>
</evidence>
<accession>J3L4T2</accession>
<organism evidence="8">
    <name type="scientific">Oryza brachyantha</name>
    <name type="common">malo sina</name>
    <dbReference type="NCBI Taxonomy" id="4533"/>
    <lineage>
        <taxon>Eukaryota</taxon>
        <taxon>Viridiplantae</taxon>
        <taxon>Streptophyta</taxon>
        <taxon>Embryophyta</taxon>
        <taxon>Tracheophyta</taxon>
        <taxon>Spermatophyta</taxon>
        <taxon>Magnoliopsida</taxon>
        <taxon>Liliopsida</taxon>
        <taxon>Poales</taxon>
        <taxon>Poaceae</taxon>
        <taxon>BOP clade</taxon>
        <taxon>Oryzoideae</taxon>
        <taxon>Oryzeae</taxon>
        <taxon>Oryzinae</taxon>
        <taxon>Oryza</taxon>
    </lineage>
</organism>
<feature type="region of interest" description="Disordered" evidence="6">
    <location>
        <begin position="432"/>
        <end position="451"/>
    </location>
</feature>
<dbReference type="InterPro" id="IPR011050">
    <property type="entry name" value="Pectin_lyase_fold/virulence"/>
</dbReference>
<keyword evidence="5" id="KW-0961">Cell wall biogenesis/degradation</keyword>
<dbReference type="InterPro" id="IPR033131">
    <property type="entry name" value="Pectinesterase_Asp_AS"/>
</dbReference>
<dbReference type="GO" id="GO:0045490">
    <property type="term" value="P:pectin catabolic process"/>
    <property type="evidence" value="ECO:0007669"/>
    <property type="project" value="UniProtKB-UniRule"/>
</dbReference>
<dbReference type="UniPathway" id="UPA00545">
    <property type="reaction ID" value="UER00823"/>
</dbReference>
<evidence type="ECO:0000256" key="5">
    <source>
        <dbReference type="RuleBase" id="RU000589"/>
    </source>
</evidence>
<dbReference type="Gramene" id="OB01G42380.1">
    <property type="protein sequence ID" value="OB01G42380.1"/>
    <property type="gene ID" value="OB01G42380"/>
</dbReference>
<dbReference type="SUPFAM" id="SSF51126">
    <property type="entry name" value="Pectin lyase-like"/>
    <property type="match status" value="1"/>
</dbReference>
<sequence length="496" mass="52958">MRQSDEPLLSSPSPGNAYPCKVLSATLFSLAIAAAFLLLTPTAPDLCANSPDPASCQTIVADAVLASSPHAHRPSRPAQILRAIIATAVLTDHVTCLDGLDADGPLRDSVGAHLEPLKSLASASLAVLNAVGGARDVLAEVVDRFPSWVPARDRALLEAGAGAVQADVVVAQDGSGKYKTIKEAVDAAPDGGKSRYVIYVKKGVYKENLEVGKKKREVMIVGDGMDQTVITGSRNVVDGATTFNSATLALSGDGIILQDLRVENTAGPEKHQAGALRASADRAVINRCSLDGYQDTLYAHQLRQFYRDCAVSGTVDFVFGNAAAVLQGCVLTARRPAAAQKNAVTAQGRTDPNQNTGTSVHRCRVVPAPDLAPVAKQFPTFLGRPWKEYSRTVYMLSYLDAHVDPAGWLAWNGDFALKTLFYGEYQNQGPGAGTAARVGWPGDRGITDRGPERRHAVHRGAVHPGRRLAQRHRRHLQRRALILDCCRWIVSLTAAS</sequence>
<dbReference type="eggNOG" id="ENOG502QUQ5">
    <property type="taxonomic scope" value="Eukaryota"/>
</dbReference>
<dbReference type="PROSITE" id="PS00503">
    <property type="entry name" value="PECTINESTERASE_2"/>
    <property type="match status" value="1"/>
</dbReference>
<keyword evidence="3 5" id="KW-0063">Aspartyl esterase</keyword>
<keyword evidence="2 5" id="KW-0378">Hydrolase</keyword>
<feature type="active site" evidence="4">
    <location>
        <position position="316"/>
    </location>
</feature>
<dbReference type="Gene3D" id="2.160.20.10">
    <property type="entry name" value="Single-stranded right-handed beta-helix, Pectin lyase-like"/>
    <property type="match status" value="1"/>
</dbReference>